<proteinExistence type="predicted"/>
<accession>A0ABT5J9A7</accession>
<name>A0ABT5J9A7_RHOTP</name>
<comment type="caution">
    <text evidence="2">The sequence shown here is derived from an EMBL/GenBank/DDBJ whole genome shotgun (WGS) entry which is preliminary data.</text>
</comment>
<reference evidence="2" key="2">
    <citation type="submission" date="2023-02" db="EMBL/GenBank/DDBJ databases">
        <authorList>
            <person name="Rayyan A."/>
            <person name="Meyer T."/>
            <person name="Kyndt J.A."/>
        </authorList>
    </citation>
    <scope>NUCLEOTIDE SEQUENCE</scope>
    <source>
        <strain evidence="2">DSM 9987</strain>
    </source>
</reference>
<feature type="transmembrane region" description="Helical" evidence="1">
    <location>
        <begin position="46"/>
        <end position="68"/>
    </location>
</feature>
<keyword evidence="1" id="KW-1133">Transmembrane helix</keyword>
<dbReference type="Proteomes" id="UP001165652">
    <property type="component" value="Unassembled WGS sequence"/>
</dbReference>
<feature type="transmembrane region" description="Helical" evidence="1">
    <location>
        <begin position="80"/>
        <end position="98"/>
    </location>
</feature>
<sequence>MSQELDVNDMFARASITIAPEETAEERTVRLGKDDREHRIEHVKGMIVFGLIVLALVLIGGLCAYEAVFDAAASADTRRWAQTTLSALFAGSVSFVLGQMTAKRK</sequence>
<keyword evidence="3" id="KW-1185">Reference proteome</keyword>
<organism evidence="2 3">
    <name type="scientific">Rhodoplanes tepidamans</name>
    <name type="common">Rhodoplanes cryptolactis</name>
    <dbReference type="NCBI Taxonomy" id="200616"/>
    <lineage>
        <taxon>Bacteria</taxon>
        <taxon>Pseudomonadati</taxon>
        <taxon>Pseudomonadota</taxon>
        <taxon>Alphaproteobacteria</taxon>
        <taxon>Hyphomicrobiales</taxon>
        <taxon>Nitrobacteraceae</taxon>
        <taxon>Rhodoplanes</taxon>
    </lineage>
</organism>
<dbReference type="RefSeq" id="WP_272777100.1">
    <property type="nucleotide sequence ID" value="NZ_JAQQLI010000014.1"/>
</dbReference>
<evidence type="ECO:0000256" key="1">
    <source>
        <dbReference type="SAM" id="Phobius"/>
    </source>
</evidence>
<keyword evidence="1" id="KW-0472">Membrane</keyword>
<evidence type="ECO:0000313" key="3">
    <source>
        <dbReference type="Proteomes" id="UP001165652"/>
    </source>
</evidence>
<evidence type="ECO:0000313" key="2">
    <source>
        <dbReference type="EMBL" id="MDC7786256.1"/>
    </source>
</evidence>
<keyword evidence="1" id="KW-0812">Transmembrane</keyword>
<reference evidence="2" key="1">
    <citation type="journal article" date="2023" name="Microbiol Resour">
        <title>Genome Sequences of Rhodoplanes serenus and Two Thermotolerant Strains, Rhodoplanes tepidamans and 'Rhodoplanes cryptolactis,' Further Refine the Genus.</title>
        <authorList>
            <person name="Rayyan A.A."/>
            <person name="Kyndt J.A."/>
        </authorList>
    </citation>
    <scope>NUCLEOTIDE SEQUENCE</scope>
    <source>
        <strain evidence="2">DSM 9987</strain>
    </source>
</reference>
<gene>
    <name evidence="2" type="ORF">PQJ73_11240</name>
</gene>
<dbReference type="EMBL" id="JAQQLI010000014">
    <property type="protein sequence ID" value="MDC7786256.1"/>
    <property type="molecule type" value="Genomic_DNA"/>
</dbReference>
<protein>
    <submittedName>
        <fullName evidence="2">Uncharacterized protein</fullName>
    </submittedName>
</protein>